<keyword evidence="3" id="KW-1185">Reference proteome</keyword>
<gene>
    <name evidence="2" type="ORF">EGW08_008690</name>
</gene>
<feature type="compositionally biased region" description="Basic and acidic residues" evidence="1">
    <location>
        <begin position="80"/>
        <end position="90"/>
    </location>
</feature>
<feature type="region of interest" description="Disordered" evidence="1">
    <location>
        <begin position="118"/>
        <end position="147"/>
    </location>
</feature>
<name>A0A433TPQ8_ELYCH</name>
<dbReference type="EMBL" id="RQTK01000240">
    <property type="protein sequence ID" value="RUS83511.1"/>
    <property type="molecule type" value="Genomic_DNA"/>
</dbReference>
<reference evidence="2 3" key="1">
    <citation type="submission" date="2019-01" db="EMBL/GenBank/DDBJ databases">
        <title>A draft genome assembly of the solar-powered sea slug Elysia chlorotica.</title>
        <authorList>
            <person name="Cai H."/>
            <person name="Li Q."/>
            <person name="Fang X."/>
            <person name="Li J."/>
            <person name="Curtis N.E."/>
            <person name="Altenburger A."/>
            <person name="Shibata T."/>
            <person name="Feng M."/>
            <person name="Maeda T."/>
            <person name="Schwartz J.A."/>
            <person name="Shigenobu S."/>
            <person name="Lundholm N."/>
            <person name="Nishiyama T."/>
            <person name="Yang H."/>
            <person name="Hasebe M."/>
            <person name="Li S."/>
            <person name="Pierce S.K."/>
            <person name="Wang J."/>
        </authorList>
    </citation>
    <scope>NUCLEOTIDE SEQUENCE [LARGE SCALE GENOMIC DNA]</scope>
    <source>
        <strain evidence="2">EC2010</strain>
        <tissue evidence="2">Whole organism of an adult</tissue>
    </source>
</reference>
<feature type="compositionally biased region" description="Basic and acidic residues" evidence="1">
    <location>
        <begin position="182"/>
        <end position="200"/>
    </location>
</feature>
<evidence type="ECO:0000313" key="2">
    <source>
        <dbReference type="EMBL" id="RUS83511.1"/>
    </source>
</evidence>
<feature type="compositionally biased region" description="Low complexity" evidence="1">
    <location>
        <begin position="169"/>
        <end position="181"/>
    </location>
</feature>
<dbReference type="Proteomes" id="UP000271974">
    <property type="component" value="Unassembled WGS sequence"/>
</dbReference>
<dbReference type="AlphaFoldDB" id="A0A433TPQ8"/>
<accession>A0A433TPQ8</accession>
<feature type="compositionally biased region" description="Basic and acidic residues" evidence="1">
    <location>
        <begin position="120"/>
        <end position="137"/>
    </location>
</feature>
<evidence type="ECO:0000313" key="3">
    <source>
        <dbReference type="Proteomes" id="UP000271974"/>
    </source>
</evidence>
<sequence length="207" mass="22834">VFLRLARPLTKWTTSPLARRRASPEGVLRAGDPDPQREPAPPRRLRPAPERRADGHSAAVGGLPDPPEGAVALRGQVPRDANRPEHRHEVGAQPRHLRPGRAVPPVVPRVAVLRLRRGARGAEGRPLHPDGVEELHGDWGGPRAGQRRASHLRGLLLPPWERPGRVQRQRAAPVARPAAQQPEDRGRRAAERLQEQEQLKVKVKVTG</sequence>
<protein>
    <submittedName>
        <fullName evidence="2">Uncharacterized protein</fullName>
    </submittedName>
</protein>
<feature type="region of interest" description="Disordered" evidence="1">
    <location>
        <begin position="161"/>
        <end position="207"/>
    </location>
</feature>
<evidence type="ECO:0000256" key="1">
    <source>
        <dbReference type="SAM" id="MobiDB-lite"/>
    </source>
</evidence>
<organism evidence="2 3">
    <name type="scientific">Elysia chlorotica</name>
    <name type="common">Eastern emerald elysia</name>
    <name type="synonym">Sea slug</name>
    <dbReference type="NCBI Taxonomy" id="188477"/>
    <lineage>
        <taxon>Eukaryota</taxon>
        <taxon>Metazoa</taxon>
        <taxon>Spiralia</taxon>
        <taxon>Lophotrochozoa</taxon>
        <taxon>Mollusca</taxon>
        <taxon>Gastropoda</taxon>
        <taxon>Heterobranchia</taxon>
        <taxon>Euthyneura</taxon>
        <taxon>Panpulmonata</taxon>
        <taxon>Sacoglossa</taxon>
        <taxon>Placobranchoidea</taxon>
        <taxon>Plakobranchidae</taxon>
        <taxon>Elysia</taxon>
    </lineage>
</organism>
<feature type="non-terminal residue" evidence="2">
    <location>
        <position position="1"/>
    </location>
</feature>
<feature type="region of interest" description="Disordered" evidence="1">
    <location>
        <begin position="1"/>
        <end position="103"/>
    </location>
</feature>
<feature type="compositionally biased region" description="Basic and acidic residues" evidence="1">
    <location>
        <begin position="31"/>
        <end position="55"/>
    </location>
</feature>
<comment type="caution">
    <text evidence="2">The sequence shown here is derived from an EMBL/GenBank/DDBJ whole genome shotgun (WGS) entry which is preliminary data.</text>
</comment>
<proteinExistence type="predicted"/>